<keyword evidence="2" id="KW-0677">Repeat</keyword>
<feature type="domain" description="SAM" evidence="6">
    <location>
        <begin position="471"/>
        <end position="534"/>
    </location>
</feature>
<evidence type="ECO:0000256" key="3">
    <source>
        <dbReference type="ARBA" id="ARBA00023054"/>
    </source>
</evidence>
<keyword evidence="3 4" id="KW-0175">Coiled coil</keyword>
<dbReference type="InterPro" id="IPR037618">
    <property type="entry name" value="LIPB1/2_SAM_2nd"/>
</dbReference>
<dbReference type="PANTHER" id="PTHR12587:SF14">
    <property type="entry name" value="AT31531P"/>
    <property type="match status" value="1"/>
</dbReference>
<organism evidence="7 8">
    <name type="scientific">Nasonia vitripennis</name>
    <name type="common">Parasitic wasp</name>
    <dbReference type="NCBI Taxonomy" id="7425"/>
    <lineage>
        <taxon>Eukaryota</taxon>
        <taxon>Metazoa</taxon>
        <taxon>Ecdysozoa</taxon>
        <taxon>Arthropoda</taxon>
        <taxon>Hexapoda</taxon>
        <taxon>Insecta</taxon>
        <taxon>Pterygota</taxon>
        <taxon>Neoptera</taxon>
        <taxon>Endopterygota</taxon>
        <taxon>Hymenoptera</taxon>
        <taxon>Apocrita</taxon>
        <taxon>Proctotrupomorpha</taxon>
        <taxon>Chalcidoidea</taxon>
        <taxon>Pteromalidae</taxon>
        <taxon>Pteromalinae</taxon>
        <taxon>Nasonia</taxon>
    </lineage>
</organism>
<dbReference type="PROSITE" id="PS50105">
    <property type="entry name" value="SAM_DOMAIN"/>
    <property type="match status" value="2"/>
</dbReference>
<name>A0A7M7ISM7_NASVI</name>
<dbReference type="CDD" id="cd09566">
    <property type="entry name" value="SAM_liprin-beta1_2_repeat2"/>
    <property type="match status" value="1"/>
</dbReference>
<dbReference type="OrthoDB" id="6516566at2759"/>
<dbReference type="AlphaFoldDB" id="A0A7M7ISM7"/>
<dbReference type="Pfam" id="PF07647">
    <property type="entry name" value="SAM_2"/>
    <property type="match status" value="1"/>
</dbReference>
<feature type="coiled-coil region" evidence="4">
    <location>
        <begin position="211"/>
        <end position="270"/>
    </location>
</feature>
<dbReference type="Pfam" id="PF00536">
    <property type="entry name" value="SAM_1"/>
    <property type="match status" value="2"/>
</dbReference>
<dbReference type="InterPro" id="IPR029515">
    <property type="entry name" value="Liprin"/>
</dbReference>
<dbReference type="InterPro" id="IPR058914">
    <property type="entry name" value="LIPB1/2_CC"/>
</dbReference>
<accession>A0A7M7ISM7</accession>
<dbReference type="InterPro" id="IPR037619">
    <property type="entry name" value="LIPB1/2_SAM_3rd"/>
</dbReference>
<dbReference type="EnsemblMetazoa" id="XM_016984635">
    <property type="protein sequence ID" value="XP_016840124"/>
    <property type="gene ID" value="LOC100115870"/>
</dbReference>
<evidence type="ECO:0000256" key="5">
    <source>
        <dbReference type="SAM" id="MobiDB-lite"/>
    </source>
</evidence>
<keyword evidence="8" id="KW-1185">Reference proteome</keyword>
<dbReference type="FunFam" id="1.10.150.50:FF:000007">
    <property type="entry name" value="Liprin-beta-1 isoform 1"/>
    <property type="match status" value="1"/>
</dbReference>
<evidence type="ECO:0000313" key="8">
    <source>
        <dbReference type="Proteomes" id="UP000002358"/>
    </source>
</evidence>
<dbReference type="InParanoid" id="A0A7M7ISM7"/>
<comment type="similarity">
    <text evidence="1">Belongs to the liprin family. Liprin-beta subfamily.</text>
</comment>
<dbReference type="GO" id="GO:0048786">
    <property type="term" value="C:presynaptic active zone"/>
    <property type="evidence" value="ECO:0007669"/>
    <property type="project" value="TreeGrafter"/>
</dbReference>
<evidence type="ECO:0000256" key="1">
    <source>
        <dbReference type="ARBA" id="ARBA00007547"/>
    </source>
</evidence>
<feature type="compositionally biased region" description="Low complexity" evidence="5">
    <location>
        <begin position="700"/>
        <end position="713"/>
    </location>
</feature>
<dbReference type="SMR" id="A0A7M7ISM7"/>
<evidence type="ECO:0000256" key="4">
    <source>
        <dbReference type="SAM" id="Coils"/>
    </source>
</evidence>
<dbReference type="GO" id="GO:0007528">
    <property type="term" value="P:neuromuscular junction development"/>
    <property type="evidence" value="ECO:0007669"/>
    <property type="project" value="TreeGrafter"/>
</dbReference>
<dbReference type="Pfam" id="PF26022">
    <property type="entry name" value="CC_Liprin_beta"/>
    <property type="match status" value="1"/>
</dbReference>
<dbReference type="CDD" id="cd09569">
    <property type="entry name" value="SAM_liprin-beta1_2_repeat3"/>
    <property type="match status" value="1"/>
</dbReference>
<dbReference type="SMART" id="SM00454">
    <property type="entry name" value="SAM"/>
    <property type="match status" value="3"/>
</dbReference>
<dbReference type="InterPro" id="IPR001660">
    <property type="entry name" value="SAM"/>
</dbReference>
<feature type="domain" description="SAM" evidence="6">
    <location>
        <begin position="397"/>
        <end position="461"/>
    </location>
</feature>
<dbReference type="GeneID" id="100115870"/>
<evidence type="ECO:0000259" key="6">
    <source>
        <dbReference type="PROSITE" id="PS50105"/>
    </source>
</evidence>
<dbReference type="PANTHER" id="PTHR12587">
    <property type="entry name" value="LAR INTERACTING PROTEIN LIP -RELATED PROTEIN"/>
    <property type="match status" value="1"/>
</dbReference>
<dbReference type="InterPro" id="IPR037617">
    <property type="entry name" value="LIPB1/2_SAM_1"/>
</dbReference>
<dbReference type="FunCoup" id="A0A7M7ISM7">
    <property type="interactions" value="177"/>
</dbReference>
<evidence type="ECO:0000313" key="7">
    <source>
        <dbReference type="EnsemblMetazoa" id="XP_016840124"/>
    </source>
</evidence>
<dbReference type="InterPro" id="IPR013761">
    <property type="entry name" value="SAM/pointed_sf"/>
</dbReference>
<dbReference type="CDD" id="cd09563">
    <property type="entry name" value="SAM_liprin-beta1_2_repeat1"/>
    <property type="match status" value="1"/>
</dbReference>
<reference evidence="7" key="1">
    <citation type="submission" date="2021-01" db="UniProtKB">
        <authorList>
            <consortium name="EnsemblMetazoa"/>
        </authorList>
    </citation>
    <scope>IDENTIFICATION</scope>
</reference>
<dbReference type="CTD" id="39524"/>
<feature type="region of interest" description="Disordered" evidence="5">
    <location>
        <begin position="1"/>
        <end position="23"/>
    </location>
</feature>
<dbReference type="RefSeq" id="XP_016840124.1">
    <property type="nucleotide sequence ID" value="XM_016984635.3"/>
</dbReference>
<dbReference type="Gene3D" id="1.10.150.50">
    <property type="entry name" value="Transcription Factor, Ets-1"/>
    <property type="match status" value="3"/>
</dbReference>
<dbReference type="Proteomes" id="UP000002358">
    <property type="component" value="Chromosome 3"/>
</dbReference>
<feature type="region of interest" description="Disordered" evidence="5">
    <location>
        <begin position="684"/>
        <end position="713"/>
    </location>
</feature>
<protein>
    <recommendedName>
        <fullName evidence="6">SAM domain-containing protein</fullName>
    </recommendedName>
</protein>
<sequence>MEDEDKSCSKGCRSDCQSESSDAASTIKRWDNRWTASELYDSSGTTSTSEPGEDYYPENCHSSTFDVHNQTNAFCKSQGCICQSCLLGFARIIALQGSLPNVCNPHGKSAPCSRHHQSCNCCALQPQQQQQHVHQSGNPSYQTLGYEAGKSQANHHRGVGSLDRRRRRLRNKIDREHRAKSQSDLICFEQRNKPHYCSLQQVHGPNNNNPQVNTEERLRKLENERSALHMEISILSEQVDAQSSKIIELENALQEKKDSLRHMEESLQKEVLSRSALETQKLELLSSLSEMKLRQASLEHENLALRTANPLTNGERFSRHAGHYSSLPRPPTTSKKGVAFGKTQIISAAQSTNSLAVRGVSARCLSAPVLADEEKTIMSDSVSYIKPVQPTKPFGQLTADDIGEWLGQLGLESYTNELKRWGATGNKLLDASHNQIEKELDIKNPLHRKKLLYAIESERCNGSGFLGSEKMDNTAVLRWLDDIGLPQHKESFHNAKVDGRVLHRLTTEDLLLLNVTAQLHAASLRRGIQVLRELNFEYDNLERRSVSENGLNEDFDGEKVKNRVALWTNHRVMEWLRVVDLAEYAPNMRGSGVHGGLMVYEHRFTSELLATLLSIPPAKTLLRRHLTTHFNQIVGREVVQQKREMENTLGFMPLTLTARLKIPKRTQFTLKRKKSKNEVDFGNLVCPLEESPPGTPSVPSPNSGSLNLSSPTF</sequence>
<evidence type="ECO:0000256" key="2">
    <source>
        <dbReference type="ARBA" id="ARBA00022737"/>
    </source>
</evidence>
<proteinExistence type="inferred from homology"/>
<dbReference type="SUPFAM" id="SSF47769">
    <property type="entry name" value="SAM/Pointed domain"/>
    <property type="match status" value="3"/>
</dbReference>